<dbReference type="AlphaFoldDB" id="A0A238WVK6"/>
<dbReference type="RefSeq" id="WP_089385037.1">
    <property type="nucleotide sequence ID" value="NZ_FZNQ01000010.1"/>
</dbReference>
<dbReference type="OrthoDB" id="328869at2157"/>
<proteinExistence type="predicted"/>
<gene>
    <name evidence="1" type="ORF">SAMN06264855_11089</name>
</gene>
<accession>A0A238WVK6</accession>
<evidence type="ECO:0000313" key="2">
    <source>
        <dbReference type="Proteomes" id="UP000198397"/>
    </source>
</evidence>
<keyword evidence="2" id="KW-1185">Reference proteome</keyword>
<reference evidence="1 2" key="1">
    <citation type="submission" date="2017-06" db="EMBL/GenBank/DDBJ databases">
        <authorList>
            <person name="Kim H.J."/>
            <person name="Triplett B.A."/>
        </authorList>
    </citation>
    <scope>NUCLEOTIDE SEQUENCE [LARGE SCALE GENOMIC DNA]</scope>
    <source>
        <strain evidence="1 2">DSM 8800</strain>
    </source>
</reference>
<protein>
    <submittedName>
        <fullName evidence="1">Uncharacterized protein</fullName>
    </submittedName>
</protein>
<dbReference type="Proteomes" id="UP000198397">
    <property type="component" value="Unassembled WGS sequence"/>
</dbReference>
<sequence length="127" mass="14255">MNDEYGWSLRTERTVLVVEFARGTVISPKAGSALVDRLRVHFTETEIDGVVMVVHTSRSCSDAGREALRRAVQLGMAHEIDRWALVAERPKRRYLERSVDVDGIEVETFNGTEPATSWIAETMPPTP</sequence>
<name>A0A238WVK6_HALVU</name>
<organism evidence="1 2">
    <name type="scientific">Halorubrum vacuolatum</name>
    <name type="common">Natronobacterium vacuolatum</name>
    <dbReference type="NCBI Taxonomy" id="63740"/>
    <lineage>
        <taxon>Archaea</taxon>
        <taxon>Methanobacteriati</taxon>
        <taxon>Methanobacteriota</taxon>
        <taxon>Stenosarchaea group</taxon>
        <taxon>Halobacteria</taxon>
        <taxon>Halobacteriales</taxon>
        <taxon>Haloferacaceae</taxon>
        <taxon>Halorubrum</taxon>
    </lineage>
</organism>
<evidence type="ECO:0000313" key="1">
    <source>
        <dbReference type="EMBL" id="SNR50411.1"/>
    </source>
</evidence>
<dbReference type="EMBL" id="FZNQ01000010">
    <property type="protein sequence ID" value="SNR50411.1"/>
    <property type="molecule type" value="Genomic_DNA"/>
</dbReference>